<dbReference type="Pfam" id="PF00135">
    <property type="entry name" value="COesterase"/>
    <property type="match status" value="1"/>
</dbReference>
<evidence type="ECO:0000256" key="10">
    <source>
        <dbReference type="RuleBase" id="RU361174"/>
    </source>
</evidence>
<dbReference type="SMART" id="SM00633">
    <property type="entry name" value="Glyco_10"/>
    <property type="match status" value="1"/>
</dbReference>
<keyword evidence="15" id="KW-1185">Reference proteome</keyword>
<comment type="similarity">
    <text evidence="3 10">Belongs to the glycosyl hydrolase 10 (cellulase F) family.</text>
</comment>
<dbReference type="Pfam" id="PF00331">
    <property type="entry name" value="Glyco_hydro_10"/>
    <property type="match status" value="1"/>
</dbReference>
<organism evidence="14 15">
    <name type="scientific">Fonsecaea nubica</name>
    <dbReference type="NCBI Taxonomy" id="856822"/>
    <lineage>
        <taxon>Eukaryota</taxon>
        <taxon>Fungi</taxon>
        <taxon>Dikarya</taxon>
        <taxon>Ascomycota</taxon>
        <taxon>Pezizomycotina</taxon>
        <taxon>Eurotiomycetes</taxon>
        <taxon>Chaetothyriomycetidae</taxon>
        <taxon>Chaetothyriales</taxon>
        <taxon>Herpotrichiellaceae</taxon>
        <taxon>Fonsecaea</taxon>
    </lineage>
</organism>
<keyword evidence="6 10" id="KW-0119">Carbohydrate metabolism</keyword>
<comment type="catalytic activity">
    <reaction evidence="1 10">
        <text>Endohydrolysis of (1-&gt;4)-beta-D-xylosidic linkages in xylans.</text>
        <dbReference type="EC" id="3.2.1.8"/>
    </reaction>
</comment>
<feature type="region of interest" description="Disordered" evidence="11">
    <location>
        <begin position="25"/>
        <end position="62"/>
    </location>
</feature>
<dbReference type="Gene3D" id="3.20.20.80">
    <property type="entry name" value="Glycosidases"/>
    <property type="match status" value="1"/>
</dbReference>
<dbReference type="SUPFAM" id="SSF53474">
    <property type="entry name" value="alpha/beta-Hydrolases"/>
    <property type="match status" value="1"/>
</dbReference>
<dbReference type="EMBL" id="LVCJ01000022">
    <property type="protein sequence ID" value="OAL36401.1"/>
    <property type="molecule type" value="Genomic_DNA"/>
</dbReference>
<dbReference type="PROSITE" id="PS00591">
    <property type="entry name" value="GH10_1"/>
    <property type="match status" value="1"/>
</dbReference>
<feature type="signal peptide" evidence="12">
    <location>
        <begin position="1"/>
        <end position="19"/>
    </location>
</feature>
<evidence type="ECO:0000313" key="15">
    <source>
        <dbReference type="Proteomes" id="UP000185904"/>
    </source>
</evidence>
<feature type="active site" description="Nucleophile" evidence="9">
    <location>
        <position position="323"/>
    </location>
</feature>
<keyword evidence="5 10" id="KW-0378">Hydrolase</keyword>
<feature type="compositionally biased region" description="Pro residues" evidence="11">
    <location>
        <begin position="33"/>
        <end position="46"/>
    </location>
</feature>
<dbReference type="OrthoDB" id="408631at2759"/>
<evidence type="ECO:0000313" key="14">
    <source>
        <dbReference type="EMBL" id="OAL36401.1"/>
    </source>
</evidence>
<dbReference type="PRINTS" id="PR00134">
    <property type="entry name" value="GLHYDRLASE10"/>
</dbReference>
<dbReference type="PROSITE" id="PS00122">
    <property type="entry name" value="CARBOXYLESTERASE_B_1"/>
    <property type="match status" value="1"/>
</dbReference>
<keyword evidence="8 10" id="KW-0624">Polysaccharide degradation</keyword>
<dbReference type="PROSITE" id="PS51760">
    <property type="entry name" value="GH10_2"/>
    <property type="match status" value="1"/>
</dbReference>
<proteinExistence type="inferred from homology"/>
<sequence length="1104" mass="118019">MALSRLASVVSVLAALGLATPTGPGWSPHGHYPRPPPPPPGPPPAFPLATTTSSASPAPASSAPASCSGYFEPLAPPFLNDLAQAAGKLWFGSATDQPGTGEDTNILYQEILNNTHIFGQITPANMMKFELSEPGPGVFNFTGGDIDVAIAQDHGKYLRCHNLVWVSQVSEWVLNGSWTADTLTDVMHNHIQTMITHFGDACYSWDVVNEAIAANGSFSSSIWYDVIGPEYFFLAYQFAQEAVDSLPAGTRKPKLYYNDFGIESGNKSVAVLGLIQELQSRNIRIDGVGLESHFVVGDTPSLEEQVATKQAYIAAGVEVAITELDVRFSQANLTNATAFALQAEEYYNSTASCILVEGCVGITVWDFDDQYSWIPSSFPGQGLADLYDADFRLLYVSNRQPVMTMASFFRVLMPLGLLVGYSFGHPQDIVRRANVAVSNTGSSLTYVFQNNLNASDDVNHVGAILLDPMSASAGSAACEELSETLLTQTIIQNYSSDFSSALSYLAYSGRVSPNQAYHIAGGSLQVSDQAQLSFPTVPQGDSALPVLCTQSSNASQPPNSTASSSNQVVVAAAGNTYIGYRNQKSFRFLGIRYADPPQRWVYSHSYSGTGNTVNATAYGPQCSQASVNGTSEDCLFLNIQTPYIPKAGSSKSLRPVLFWIHGGGFTGGTGADPLSDGGNLASREDIVVVTINYRLSTLGFLAIPGTNITGNFGIGDQIVALNWTVQNIAKFGGDPTKITIMGESAGAGSVRTLLGSPPAIGLFQGAIAMSNLGGGVTLGLDSNYGTTYSSYYTVNESYTVAGPQIFNASNCTQQSLSGKIACLKEVNATDLVSLETVARYVVQDGTIVNSSQLNVVQKSAGSAYVPIMFGVAANDGASFSTISPTPVHNETEGLMTGLGINASYAQAIIRSGLFPYHDTGNMTFDSFNVTQRVATDSTFRCIDQATVYAGAETGTFPAAYYYQFERTINGYNPENVPGAPITPGYPHGNPNLPYFKLHGADMDWAFGNFYVPLRDANDLYSVQLVSGYFAEFVRSGQPNPPVPYLQARGYTRTLQGVQESGPWEKVSNATGPIKHLDYPAVSGGFVDLPQCAWLNYSVNYYLDQ</sequence>
<dbReference type="InterPro" id="IPR031158">
    <property type="entry name" value="GH10_AS"/>
</dbReference>
<evidence type="ECO:0000256" key="4">
    <source>
        <dbReference type="ARBA" id="ARBA00022651"/>
    </source>
</evidence>
<comment type="caution">
    <text evidence="14">The sequence shown here is derived from an EMBL/GenBank/DDBJ whole genome shotgun (WGS) entry which is preliminary data.</text>
</comment>
<dbReference type="InterPro" id="IPR017853">
    <property type="entry name" value="GH"/>
</dbReference>
<dbReference type="AlphaFoldDB" id="A0A178D5B1"/>
<keyword evidence="12" id="KW-0732">Signal</keyword>
<gene>
    <name evidence="14" type="ORF">AYO20_04297</name>
</gene>
<evidence type="ECO:0000256" key="12">
    <source>
        <dbReference type="SAM" id="SignalP"/>
    </source>
</evidence>
<dbReference type="EC" id="3.2.1.8" evidence="10"/>
<name>A0A178D5B1_9EURO</name>
<dbReference type="InterPro" id="IPR002018">
    <property type="entry name" value="CarbesteraseB"/>
</dbReference>
<evidence type="ECO:0000256" key="2">
    <source>
        <dbReference type="ARBA" id="ARBA00005964"/>
    </source>
</evidence>
<evidence type="ECO:0000256" key="9">
    <source>
        <dbReference type="PROSITE-ProRule" id="PRU10061"/>
    </source>
</evidence>
<dbReference type="ESTHER" id="9euro-a0a0d2gil4">
    <property type="family name" value="Fungal_carboxylesterase_lipase"/>
</dbReference>
<dbReference type="GO" id="GO:0031176">
    <property type="term" value="F:endo-1,4-beta-xylanase activity"/>
    <property type="evidence" value="ECO:0007669"/>
    <property type="project" value="UniProtKB-EC"/>
</dbReference>
<keyword evidence="4" id="KW-0858">Xylan degradation</keyword>
<evidence type="ECO:0000256" key="5">
    <source>
        <dbReference type="ARBA" id="ARBA00022801"/>
    </source>
</evidence>
<comment type="similarity">
    <text evidence="2">Belongs to the type-B carboxylesterase/lipase family.</text>
</comment>
<dbReference type="SUPFAM" id="SSF51445">
    <property type="entry name" value="(Trans)glycosidases"/>
    <property type="match status" value="1"/>
</dbReference>
<reference evidence="14 15" key="1">
    <citation type="submission" date="2016-03" db="EMBL/GenBank/DDBJ databases">
        <title>The draft genome sequence of Fonsecaea nubica causative agent of cutaneous subcutaneous infection in human host.</title>
        <authorList>
            <person name="Costa F."/>
            <person name="Sybren D.H."/>
            <person name="Raittz R.T."/>
            <person name="Weiss V.A."/>
            <person name="Leao A.C."/>
            <person name="Gomes R."/>
            <person name="De Souza E.M."/>
            <person name="Pedrosa F.O."/>
            <person name="Steffens M.B."/>
            <person name="Bombassaro A."/>
            <person name="Tadra-Sfeir M.Z."/>
            <person name="Moreno L.F."/>
            <person name="Najafzadeh M.J."/>
            <person name="Felipe M.S."/>
            <person name="Teixeira M."/>
            <person name="Sun J."/>
            <person name="Xi L."/>
            <person name="Castro M.A."/>
            <person name="Vicente V.A."/>
        </authorList>
    </citation>
    <scope>NUCLEOTIDE SEQUENCE [LARGE SCALE GENOMIC DNA]</scope>
    <source>
        <strain evidence="14 15">CBS 269.64</strain>
    </source>
</reference>
<evidence type="ECO:0000256" key="1">
    <source>
        <dbReference type="ARBA" id="ARBA00000681"/>
    </source>
</evidence>
<evidence type="ECO:0000256" key="7">
    <source>
        <dbReference type="ARBA" id="ARBA00023295"/>
    </source>
</evidence>
<dbReference type="FunFam" id="3.40.50.1820:FF:000342">
    <property type="entry name" value="Carboxylic ester hydrolase"/>
    <property type="match status" value="1"/>
</dbReference>
<dbReference type="InterPro" id="IPR001000">
    <property type="entry name" value="GH10_dom"/>
</dbReference>
<dbReference type="InterPro" id="IPR029058">
    <property type="entry name" value="AB_hydrolase_fold"/>
</dbReference>
<dbReference type="Gene3D" id="3.40.50.1820">
    <property type="entry name" value="alpha/beta hydrolase"/>
    <property type="match status" value="1"/>
</dbReference>
<dbReference type="PANTHER" id="PTHR43142:SF3">
    <property type="entry name" value="PUTATIVE (AFU_ORTHOLOGUE AFUA_3G09070)-RELATED"/>
    <property type="match status" value="1"/>
</dbReference>
<accession>A0A178D5B1</accession>
<feature type="compositionally biased region" description="Low complexity" evidence="11">
    <location>
        <begin position="47"/>
        <end position="62"/>
    </location>
</feature>
<dbReference type="GeneID" id="34587717"/>
<dbReference type="InterPro" id="IPR019826">
    <property type="entry name" value="Carboxylesterase_B_AS"/>
</dbReference>
<evidence type="ECO:0000259" key="13">
    <source>
        <dbReference type="PROSITE" id="PS51760"/>
    </source>
</evidence>
<dbReference type="GO" id="GO:0045493">
    <property type="term" value="P:xylan catabolic process"/>
    <property type="evidence" value="ECO:0007669"/>
    <property type="project" value="UniProtKB-KW"/>
</dbReference>
<evidence type="ECO:0000256" key="6">
    <source>
        <dbReference type="ARBA" id="ARBA00023277"/>
    </source>
</evidence>
<evidence type="ECO:0000256" key="8">
    <source>
        <dbReference type="ARBA" id="ARBA00023326"/>
    </source>
</evidence>
<evidence type="ECO:0000256" key="3">
    <source>
        <dbReference type="ARBA" id="ARBA00007495"/>
    </source>
</evidence>
<dbReference type="Proteomes" id="UP000185904">
    <property type="component" value="Unassembled WGS sequence"/>
</dbReference>
<feature type="chain" id="PRO_5008084068" description="Beta-xylanase" evidence="12">
    <location>
        <begin position="20"/>
        <end position="1104"/>
    </location>
</feature>
<protein>
    <recommendedName>
        <fullName evidence="10">Beta-xylanase</fullName>
        <ecNumber evidence="10">3.2.1.8</ecNumber>
    </recommendedName>
</protein>
<dbReference type="PANTHER" id="PTHR43142">
    <property type="entry name" value="CARBOXYLIC ESTER HYDROLASE"/>
    <property type="match status" value="1"/>
</dbReference>
<evidence type="ECO:0000256" key="11">
    <source>
        <dbReference type="SAM" id="MobiDB-lite"/>
    </source>
</evidence>
<feature type="domain" description="GH10" evidence="13">
    <location>
        <begin position="76"/>
        <end position="414"/>
    </location>
</feature>
<keyword evidence="7 10" id="KW-0326">Glycosidase</keyword>
<dbReference type="RefSeq" id="XP_022501413.1">
    <property type="nucleotide sequence ID" value="XM_022642595.1"/>
</dbReference>